<dbReference type="AlphaFoldDB" id="A0A0A9BTL4"/>
<accession>A0A0A9BTL4</accession>
<reference evidence="1" key="2">
    <citation type="journal article" date="2015" name="Data Brief">
        <title>Shoot transcriptome of the giant reed, Arundo donax.</title>
        <authorList>
            <person name="Barrero R.A."/>
            <person name="Guerrero F.D."/>
            <person name="Moolhuijzen P."/>
            <person name="Goolsby J.A."/>
            <person name="Tidwell J."/>
            <person name="Bellgard S.E."/>
            <person name="Bellgard M.I."/>
        </authorList>
    </citation>
    <scope>NUCLEOTIDE SEQUENCE</scope>
    <source>
        <tissue evidence="1">Shoot tissue taken approximately 20 cm above the soil surface</tissue>
    </source>
</reference>
<proteinExistence type="predicted"/>
<protein>
    <submittedName>
        <fullName evidence="1">Uncharacterized protein</fullName>
    </submittedName>
</protein>
<reference evidence="1" key="1">
    <citation type="submission" date="2014-09" db="EMBL/GenBank/DDBJ databases">
        <authorList>
            <person name="Magalhaes I.L.F."/>
            <person name="Oliveira U."/>
            <person name="Santos F.R."/>
            <person name="Vidigal T.H.D.A."/>
            <person name="Brescovit A.D."/>
            <person name="Santos A.J."/>
        </authorList>
    </citation>
    <scope>NUCLEOTIDE SEQUENCE</scope>
    <source>
        <tissue evidence="1">Shoot tissue taken approximately 20 cm above the soil surface</tissue>
    </source>
</reference>
<name>A0A0A9BTL4_ARUDO</name>
<evidence type="ECO:0000313" key="1">
    <source>
        <dbReference type="EMBL" id="JAD66611.1"/>
    </source>
</evidence>
<organism evidence="1">
    <name type="scientific">Arundo donax</name>
    <name type="common">Giant reed</name>
    <name type="synonym">Donax arundinaceus</name>
    <dbReference type="NCBI Taxonomy" id="35708"/>
    <lineage>
        <taxon>Eukaryota</taxon>
        <taxon>Viridiplantae</taxon>
        <taxon>Streptophyta</taxon>
        <taxon>Embryophyta</taxon>
        <taxon>Tracheophyta</taxon>
        <taxon>Spermatophyta</taxon>
        <taxon>Magnoliopsida</taxon>
        <taxon>Liliopsida</taxon>
        <taxon>Poales</taxon>
        <taxon>Poaceae</taxon>
        <taxon>PACMAD clade</taxon>
        <taxon>Arundinoideae</taxon>
        <taxon>Arundineae</taxon>
        <taxon>Arundo</taxon>
    </lineage>
</organism>
<sequence>MTSGSHFAPLDHCIPFSVLCTINLHFYRISQICEN</sequence>
<dbReference type="EMBL" id="GBRH01231284">
    <property type="protein sequence ID" value="JAD66611.1"/>
    <property type="molecule type" value="Transcribed_RNA"/>
</dbReference>